<evidence type="ECO:0000313" key="2">
    <source>
        <dbReference type="EMBL" id="KAK7869817.1"/>
    </source>
</evidence>
<sequence length="167" mass="17635">MPTKCCCCSVRSGSIVVGTLSVVVALTFMGLSAGFNCGIKISCELSCTESGCSRKCNPPSEAVKMVSNLLAILAIMNAVEVVMSVGLIWGACKNILFWVTGWLLVTISWILLHCTVAVSLLFATSQALVIVVVSVLGIFILGVSIMAFFAVLSLRNEMINTASPPQL</sequence>
<dbReference type="AlphaFoldDB" id="A0AAN9ZBN0"/>
<evidence type="ECO:0008006" key="4">
    <source>
        <dbReference type="Google" id="ProtNLM"/>
    </source>
</evidence>
<keyword evidence="1" id="KW-1133">Transmembrane helix</keyword>
<feature type="transmembrane region" description="Helical" evidence="1">
    <location>
        <begin position="96"/>
        <end position="122"/>
    </location>
</feature>
<dbReference type="EMBL" id="JAZDUA010000068">
    <property type="protein sequence ID" value="KAK7869817.1"/>
    <property type="molecule type" value="Genomic_DNA"/>
</dbReference>
<accession>A0AAN9ZBN0</accession>
<gene>
    <name evidence="2" type="ORF">R5R35_008038</name>
</gene>
<evidence type="ECO:0000256" key="1">
    <source>
        <dbReference type="SAM" id="Phobius"/>
    </source>
</evidence>
<keyword evidence="3" id="KW-1185">Reference proteome</keyword>
<protein>
    <recommendedName>
        <fullName evidence="4">Transmembrane protein</fullName>
    </recommendedName>
</protein>
<evidence type="ECO:0000313" key="3">
    <source>
        <dbReference type="Proteomes" id="UP001378592"/>
    </source>
</evidence>
<feature type="transmembrane region" description="Helical" evidence="1">
    <location>
        <begin position="69"/>
        <end position="89"/>
    </location>
</feature>
<dbReference type="Proteomes" id="UP001378592">
    <property type="component" value="Unassembled WGS sequence"/>
</dbReference>
<keyword evidence="1" id="KW-0472">Membrane</keyword>
<feature type="transmembrane region" description="Helical" evidence="1">
    <location>
        <begin position="128"/>
        <end position="152"/>
    </location>
</feature>
<name>A0AAN9ZBN0_9ORTH</name>
<organism evidence="2 3">
    <name type="scientific">Gryllus longicercus</name>
    <dbReference type="NCBI Taxonomy" id="2509291"/>
    <lineage>
        <taxon>Eukaryota</taxon>
        <taxon>Metazoa</taxon>
        <taxon>Ecdysozoa</taxon>
        <taxon>Arthropoda</taxon>
        <taxon>Hexapoda</taxon>
        <taxon>Insecta</taxon>
        <taxon>Pterygota</taxon>
        <taxon>Neoptera</taxon>
        <taxon>Polyneoptera</taxon>
        <taxon>Orthoptera</taxon>
        <taxon>Ensifera</taxon>
        <taxon>Gryllidea</taxon>
        <taxon>Grylloidea</taxon>
        <taxon>Gryllidae</taxon>
        <taxon>Gryllinae</taxon>
        <taxon>Gryllus</taxon>
    </lineage>
</organism>
<keyword evidence="1" id="KW-0812">Transmembrane</keyword>
<proteinExistence type="predicted"/>
<reference evidence="2 3" key="1">
    <citation type="submission" date="2024-03" db="EMBL/GenBank/DDBJ databases">
        <title>The genome assembly and annotation of the cricket Gryllus longicercus Weissman &amp; Gray.</title>
        <authorList>
            <person name="Szrajer S."/>
            <person name="Gray D."/>
            <person name="Ylla G."/>
        </authorList>
    </citation>
    <scope>NUCLEOTIDE SEQUENCE [LARGE SCALE GENOMIC DNA]</scope>
    <source>
        <strain evidence="2">DAG 2021-001</strain>
        <tissue evidence="2">Whole body minus gut</tissue>
    </source>
</reference>
<comment type="caution">
    <text evidence="2">The sequence shown here is derived from an EMBL/GenBank/DDBJ whole genome shotgun (WGS) entry which is preliminary data.</text>
</comment>
<feature type="transmembrane region" description="Helical" evidence="1">
    <location>
        <begin position="12"/>
        <end position="35"/>
    </location>
</feature>